<organism evidence="2 3">
    <name type="scientific">Candidatus Daviesbacteria bacterium RIFCSPHIGHO2_02_FULL_39_12</name>
    <dbReference type="NCBI Taxonomy" id="1797770"/>
    <lineage>
        <taxon>Bacteria</taxon>
        <taxon>Candidatus Daviesiibacteriota</taxon>
    </lineage>
</organism>
<sequence>MNFRLNKRQKIIISAAILTIGLLSTQLVDFNLRFKFITGLAVLAGILSLWSLWEGLNLTKAVALLILPVFFTTAVASFYFLLPVRWLTRLPVAATFGLMFYLLLLAQNVFNVAAIRTIPLYRAASTASFLFTLLSVFFIFNVVYAFNLLFLWNGVAVFLISYPLILQLLWSIEMADRISAAVFVQSLVLGFVLGELALSFSFWPMPTTIWSLALSSSMYVVLGLTTQVLRGRANKRVVLEYLGIGTIVLIVSFLATSWTG</sequence>
<name>A0A1F5J8Y8_9BACT</name>
<comment type="caution">
    <text evidence="2">The sequence shown here is derived from an EMBL/GenBank/DDBJ whole genome shotgun (WGS) entry which is preliminary data.</text>
</comment>
<dbReference type="Pfam" id="PF18900">
    <property type="entry name" value="DUF5656"/>
    <property type="match status" value="1"/>
</dbReference>
<feature type="transmembrane region" description="Helical" evidence="1">
    <location>
        <begin position="182"/>
        <end position="203"/>
    </location>
</feature>
<evidence type="ECO:0000313" key="2">
    <source>
        <dbReference type="EMBL" id="OGE25052.1"/>
    </source>
</evidence>
<keyword evidence="1" id="KW-0472">Membrane</keyword>
<evidence type="ECO:0000256" key="1">
    <source>
        <dbReference type="SAM" id="Phobius"/>
    </source>
</evidence>
<feature type="transmembrane region" description="Helical" evidence="1">
    <location>
        <begin position="127"/>
        <end position="144"/>
    </location>
</feature>
<reference evidence="2 3" key="1">
    <citation type="journal article" date="2016" name="Nat. Commun.">
        <title>Thousands of microbial genomes shed light on interconnected biogeochemical processes in an aquifer system.</title>
        <authorList>
            <person name="Anantharaman K."/>
            <person name="Brown C.T."/>
            <person name="Hug L.A."/>
            <person name="Sharon I."/>
            <person name="Castelle C.J."/>
            <person name="Probst A.J."/>
            <person name="Thomas B.C."/>
            <person name="Singh A."/>
            <person name="Wilkins M.J."/>
            <person name="Karaoz U."/>
            <person name="Brodie E.L."/>
            <person name="Williams K.H."/>
            <person name="Hubbard S.S."/>
            <person name="Banfield J.F."/>
        </authorList>
    </citation>
    <scope>NUCLEOTIDE SEQUENCE [LARGE SCALE GENOMIC DNA]</scope>
</reference>
<protein>
    <submittedName>
        <fullName evidence="2">Uncharacterized protein</fullName>
    </submittedName>
</protein>
<feature type="transmembrane region" description="Helical" evidence="1">
    <location>
        <begin position="62"/>
        <end position="82"/>
    </location>
</feature>
<feature type="transmembrane region" description="Helical" evidence="1">
    <location>
        <begin position="94"/>
        <end position="115"/>
    </location>
</feature>
<dbReference type="Proteomes" id="UP000177042">
    <property type="component" value="Unassembled WGS sequence"/>
</dbReference>
<feature type="transmembrane region" description="Helical" evidence="1">
    <location>
        <begin position="209"/>
        <end position="229"/>
    </location>
</feature>
<dbReference type="InterPro" id="IPR043715">
    <property type="entry name" value="DUF5656"/>
</dbReference>
<feature type="transmembrane region" description="Helical" evidence="1">
    <location>
        <begin position="241"/>
        <end position="259"/>
    </location>
</feature>
<dbReference type="EMBL" id="MFCX01000034">
    <property type="protein sequence ID" value="OGE25052.1"/>
    <property type="molecule type" value="Genomic_DNA"/>
</dbReference>
<gene>
    <name evidence="2" type="ORF">A3C26_04450</name>
</gene>
<feature type="transmembrane region" description="Helical" evidence="1">
    <location>
        <begin position="12"/>
        <end position="28"/>
    </location>
</feature>
<dbReference type="AlphaFoldDB" id="A0A1F5J8Y8"/>
<accession>A0A1F5J8Y8</accession>
<keyword evidence="1" id="KW-0812">Transmembrane</keyword>
<keyword evidence="1" id="KW-1133">Transmembrane helix</keyword>
<feature type="transmembrane region" description="Helical" evidence="1">
    <location>
        <begin position="150"/>
        <end position="170"/>
    </location>
</feature>
<proteinExistence type="predicted"/>
<feature type="transmembrane region" description="Helical" evidence="1">
    <location>
        <begin position="34"/>
        <end position="53"/>
    </location>
</feature>
<evidence type="ECO:0000313" key="3">
    <source>
        <dbReference type="Proteomes" id="UP000177042"/>
    </source>
</evidence>